<protein>
    <submittedName>
        <fullName evidence="1">Uncharacterized protein</fullName>
    </submittedName>
</protein>
<gene>
    <name evidence="1" type="ORF">SO694_00011442</name>
</gene>
<reference evidence="1 2" key="1">
    <citation type="submission" date="2024-03" db="EMBL/GenBank/DDBJ databases">
        <title>Aureococcus anophagefferens CCMP1851 and Kratosvirus quantuckense: Draft genome of a second virus-susceptible host strain in the model system.</title>
        <authorList>
            <person name="Chase E."/>
            <person name="Truchon A.R."/>
            <person name="Schepens W."/>
            <person name="Wilhelm S.W."/>
        </authorList>
    </citation>
    <scope>NUCLEOTIDE SEQUENCE [LARGE SCALE GENOMIC DNA]</scope>
    <source>
        <strain evidence="1 2">CCMP1851</strain>
    </source>
</reference>
<organism evidence="1 2">
    <name type="scientific">Aureococcus anophagefferens</name>
    <name type="common">Harmful bloom alga</name>
    <dbReference type="NCBI Taxonomy" id="44056"/>
    <lineage>
        <taxon>Eukaryota</taxon>
        <taxon>Sar</taxon>
        <taxon>Stramenopiles</taxon>
        <taxon>Ochrophyta</taxon>
        <taxon>Pelagophyceae</taxon>
        <taxon>Pelagomonadales</taxon>
        <taxon>Pelagomonadaceae</taxon>
        <taxon>Aureococcus</taxon>
    </lineage>
</organism>
<evidence type="ECO:0000313" key="1">
    <source>
        <dbReference type="EMBL" id="KAK7254531.1"/>
    </source>
</evidence>
<dbReference type="Proteomes" id="UP001363151">
    <property type="component" value="Unassembled WGS sequence"/>
</dbReference>
<proteinExistence type="predicted"/>
<comment type="caution">
    <text evidence="1">The sequence shown here is derived from an EMBL/GenBank/DDBJ whole genome shotgun (WGS) entry which is preliminary data.</text>
</comment>
<keyword evidence="2" id="KW-1185">Reference proteome</keyword>
<accession>A0ABR1GFD9</accession>
<sequence>MARVVAALAALASRGGATHPWRHAEALDRELRNATKAAHLQQIDLGDVVDRELVGAVRVVHTLHARTRYFSVLDVGGSPLGTGPGELWTFARDGAQPDSCHSAPCDALLWAGGSAEGRLLGGGEPRVVVDEADDGVAHNFGVLLTDGGTLLGGGGLFRLAADERLNGSRGRDLYGDSLALHGPNENYRGLEFFAAADRWTALRPTAAWAKVPGSTISGGHPGCVERRATFGGLCEFDGRVSLVERRGGEVLAYARANTNAAGGGRGVQVARAADLFGGSGWGPFELATFQGLDDPSRANVYFAAVARNPVDGASLLGLFPTVLPSGASFVALAFSCDGARFSALAPLLNGTRGARLGRAPDQPVDGVVRRGDTVFFYVHRDVPGIAKHTASRPWTRSRVVSLAASAAVLAARTRRATAGLPGC</sequence>
<evidence type="ECO:0000313" key="2">
    <source>
        <dbReference type="Proteomes" id="UP001363151"/>
    </source>
</evidence>
<dbReference type="EMBL" id="JBBJCI010000024">
    <property type="protein sequence ID" value="KAK7254531.1"/>
    <property type="molecule type" value="Genomic_DNA"/>
</dbReference>
<name>A0ABR1GFD9_AURAN</name>